<evidence type="ECO:0000259" key="9">
    <source>
        <dbReference type="PROSITE" id="PS50929"/>
    </source>
</evidence>
<dbReference type="PANTHER" id="PTHR43394">
    <property type="entry name" value="ATP-DEPENDENT PERMEASE MDL1, MITOCHONDRIAL"/>
    <property type="match status" value="1"/>
</dbReference>
<keyword evidence="4" id="KW-0067">ATP-binding</keyword>
<dbReference type="Pfam" id="PF00005">
    <property type="entry name" value="ABC_tran"/>
    <property type="match status" value="1"/>
</dbReference>
<dbReference type="Pfam" id="PF00664">
    <property type="entry name" value="ABC_membrane"/>
    <property type="match status" value="1"/>
</dbReference>
<dbReference type="SMART" id="SM00382">
    <property type="entry name" value="AAA"/>
    <property type="match status" value="1"/>
</dbReference>
<dbReference type="EMBL" id="JAGISH010000008">
    <property type="protein sequence ID" value="MBP0483757.1"/>
    <property type="molecule type" value="Genomic_DNA"/>
</dbReference>
<dbReference type="InterPro" id="IPR017871">
    <property type="entry name" value="ABC_transporter-like_CS"/>
</dbReference>
<organism evidence="10 11">
    <name type="scientific">Sagittula salina</name>
    <dbReference type="NCBI Taxonomy" id="2820268"/>
    <lineage>
        <taxon>Bacteria</taxon>
        <taxon>Pseudomonadati</taxon>
        <taxon>Pseudomonadota</taxon>
        <taxon>Alphaproteobacteria</taxon>
        <taxon>Rhodobacterales</taxon>
        <taxon>Roseobacteraceae</taxon>
        <taxon>Sagittula</taxon>
    </lineage>
</organism>
<dbReference type="Gene3D" id="1.20.1560.10">
    <property type="entry name" value="ABC transporter type 1, transmembrane domain"/>
    <property type="match status" value="1"/>
</dbReference>
<feature type="transmembrane region" description="Helical" evidence="7">
    <location>
        <begin position="161"/>
        <end position="180"/>
    </location>
</feature>
<keyword evidence="11" id="KW-1185">Reference proteome</keyword>
<dbReference type="GO" id="GO:0016887">
    <property type="term" value="F:ATP hydrolysis activity"/>
    <property type="evidence" value="ECO:0007669"/>
    <property type="project" value="InterPro"/>
</dbReference>
<evidence type="ECO:0000256" key="5">
    <source>
        <dbReference type="ARBA" id="ARBA00022989"/>
    </source>
</evidence>
<dbReference type="InterPro" id="IPR003439">
    <property type="entry name" value="ABC_transporter-like_ATP-bd"/>
</dbReference>
<keyword evidence="6 7" id="KW-0472">Membrane</keyword>
<evidence type="ECO:0000256" key="7">
    <source>
        <dbReference type="SAM" id="Phobius"/>
    </source>
</evidence>
<feature type="transmembrane region" description="Helical" evidence="7">
    <location>
        <begin position="58"/>
        <end position="78"/>
    </location>
</feature>
<evidence type="ECO:0000259" key="8">
    <source>
        <dbReference type="PROSITE" id="PS50893"/>
    </source>
</evidence>
<evidence type="ECO:0000313" key="10">
    <source>
        <dbReference type="EMBL" id="MBP0483757.1"/>
    </source>
</evidence>
<dbReference type="GO" id="GO:0030253">
    <property type="term" value="P:protein secretion by the type I secretion system"/>
    <property type="evidence" value="ECO:0007669"/>
    <property type="project" value="InterPro"/>
</dbReference>
<protein>
    <submittedName>
        <fullName evidence="10">Type I secretion system permease/ATPase</fullName>
    </submittedName>
</protein>
<dbReference type="InterPro" id="IPR036640">
    <property type="entry name" value="ABC1_TM_sf"/>
</dbReference>
<dbReference type="GO" id="GO:0015421">
    <property type="term" value="F:ABC-type oligopeptide transporter activity"/>
    <property type="evidence" value="ECO:0007669"/>
    <property type="project" value="TreeGrafter"/>
</dbReference>
<dbReference type="GO" id="GO:0005524">
    <property type="term" value="F:ATP binding"/>
    <property type="evidence" value="ECO:0007669"/>
    <property type="project" value="UniProtKB-KW"/>
</dbReference>
<dbReference type="InterPro" id="IPR011527">
    <property type="entry name" value="ABC1_TM_dom"/>
</dbReference>
<evidence type="ECO:0000256" key="6">
    <source>
        <dbReference type="ARBA" id="ARBA00023136"/>
    </source>
</evidence>
<keyword evidence="3" id="KW-0547">Nucleotide-binding</keyword>
<dbReference type="SUPFAM" id="SSF90123">
    <property type="entry name" value="ABC transporter transmembrane region"/>
    <property type="match status" value="1"/>
</dbReference>
<feature type="domain" description="ABC transmembrane type-1" evidence="9">
    <location>
        <begin position="25"/>
        <end position="302"/>
    </location>
</feature>
<dbReference type="PROSITE" id="PS50893">
    <property type="entry name" value="ABC_TRANSPORTER_2"/>
    <property type="match status" value="1"/>
</dbReference>
<comment type="caution">
    <text evidence="10">The sequence shown here is derived from an EMBL/GenBank/DDBJ whole genome shotgun (WGS) entry which is preliminary data.</text>
</comment>
<dbReference type="Proteomes" id="UP000675940">
    <property type="component" value="Unassembled WGS sequence"/>
</dbReference>
<evidence type="ECO:0000256" key="2">
    <source>
        <dbReference type="ARBA" id="ARBA00022692"/>
    </source>
</evidence>
<reference evidence="10" key="1">
    <citation type="submission" date="2021-03" db="EMBL/GenBank/DDBJ databases">
        <title>Sagittula salina sp. nov. strain M10.9X isolated from the marine waste.</title>
        <authorList>
            <person name="Satari L."/>
            <person name="Molina-Menor E."/>
            <person name="Vidal-Verdu A."/>
            <person name="Pascual J."/>
            <person name="Pereto J."/>
            <person name="Porcar M."/>
        </authorList>
    </citation>
    <scope>NUCLEOTIDE SEQUENCE</scope>
    <source>
        <strain evidence="10">M10.9X</strain>
    </source>
</reference>
<gene>
    <name evidence="10" type="ORF">J5474_14835</name>
</gene>
<keyword evidence="2 7" id="KW-0812">Transmembrane</keyword>
<dbReference type="GO" id="GO:0030256">
    <property type="term" value="C:type I protein secretion system complex"/>
    <property type="evidence" value="ECO:0007669"/>
    <property type="project" value="InterPro"/>
</dbReference>
<dbReference type="RefSeq" id="WP_209361701.1">
    <property type="nucleotide sequence ID" value="NZ_JAGISH010000008.1"/>
</dbReference>
<dbReference type="InterPro" id="IPR010128">
    <property type="entry name" value="ATPase_T1SS_PrtD-like"/>
</dbReference>
<proteinExistence type="predicted"/>
<dbReference type="GO" id="GO:0005886">
    <property type="term" value="C:plasma membrane"/>
    <property type="evidence" value="ECO:0007669"/>
    <property type="project" value="UniProtKB-SubCell"/>
</dbReference>
<evidence type="ECO:0000256" key="4">
    <source>
        <dbReference type="ARBA" id="ARBA00022840"/>
    </source>
</evidence>
<keyword evidence="5 7" id="KW-1133">Transmembrane helix</keyword>
<name>A0A940MRN2_9RHOB</name>
<dbReference type="Gene3D" id="3.40.50.300">
    <property type="entry name" value="P-loop containing nucleotide triphosphate hydrolases"/>
    <property type="match status" value="1"/>
</dbReference>
<evidence type="ECO:0000256" key="1">
    <source>
        <dbReference type="ARBA" id="ARBA00004651"/>
    </source>
</evidence>
<evidence type="ECO:0000256" key="3">
    <source>
        <dbReference type="ARBA" id="ARBA00022741"/>
    </source>
</evidence>
<feature type="transmembrane region" description="Helical" evidence="7">
    <location>
        <begin position="249"/>
        <end position="267"/>
    </location>
</feature>
<dbReference type="PROSITE" id="PS00211">
    <property type="entry name" value="ABC_TRANSPORTER_1"/>
    <property type="match status" value="1"/>
</dbReference>
<dbReference type="PROSITE" id="PS50929">
    <property type="entry name" value="ABC_TM1F"/>
    <property type="match status" value="1"/>
</dbReference>
<evidence type="ECO:0000313" key="11">
    <source>
        <dbReference type="Proteomes" id="UP000675940"/>
    </source>
</evidence>
<dbReference type="SUPFAM" id="SSF52540">
    <property type="entry name" value="P-loop containing nucleoside triphosphate hydrolases"/>
    <property type="match status" value="1"/>
</dbReference>
<dbReference type="NCBIfam" id="TIGR01842">
    <property type="entry name" value="type_I_sec_PrtD"/>
    <property type="match status" value="1"/>
</dbReference>
<dbReference type="AlphaFoldDB" id="A0A940MRN2"/>
<dbReference type="InterPro" id="IPR003593">
    <property type="entry name" value="AAA+_ATPase"/>
</dbReference>
<feature type="transmembrane region" description="Helical" evidence="7">
    <location>
        <begin position="23"/>
        <end position="46"/>
    </location>
</feature>
<dbReference type="PANTHER" id="PTHR43394:SF1">
    <property type="entry name" value="ATP-BINDING CASSETTE SUB-FAMILY B MEMBER 10, MITOCHONDRIAL"/>
    <property type="match status" value="1"/>
</dbReference>
<feature type="transmembrane region" description="Helical" evidence="7">
    <location>
        <begin position="135"/>
        <end position="155"/>
    </location>
</feature>
<dbReference type="InterPro" id="IPR039421">
    <property type="entry name" value="Type_1_exporter"/>
</dbReference>
<accession>A0A940MRN2</accession>
<sequence length="577" mass="62612">MSTQTKNTGREELRAARRQSRSYYWFVGIFSFLVNMLMLTGPMYMLQVYDRVLGSRSVATLVALSVLVLFLYSMMGVLDYVRGRVMGRVAARFQAALDLRVFDAVLRRSAIQQDELAQTGLRDLESVQRLMSSPVLLAAFDIPWAPIFLAGLFVFHPWMGWLAVAGGSVLIVVTLANQLISRRPTLKANMSVMQAERTSEQIRQEAEMVQALGMRRDAFGRWIGARGEALSGQITTADITGTFSTMTKTFRMILQSGMLGLGAYLVLQGELSSGAMIAGSILMGRALAPIELAIGQWPMVTRARKGWDNLVQLLSEVPAEAPRTALPRPKARLDVQQLTIVAPGEQQASLRLVTFNVTPGDAVGVIGPSGSGKSTLARALTGVWRPAGGKIRLDGASLDQYGPDVLGSHIGYLPQRVTLFDGTIAENIARLSSEPDAAKVVEAAKKADAHEMILKLPHGYDTRVSAVGGRLSGGQMQRIGLARAMYGDPVLLVLDEPNSNLDNEGSEAVNRAIAGFRAEGKSVLIMAHRPAAIKECNKLLMLEGGQRVAFGPKDEVLQQMVKNHQQIQKAATPGGMR</sequence>
<feature type="domain" description="ABC transporter" evidence="8">
    <location>
        <begin position="333"/>
        <end position="569"/>
    </location>
</feature>
<dbReference type="InterPro" id="IPR027417">
    <property type="entry name" value="P-loop_NTPase"/>
</dbReference>
<comment type="subcellular location">
    <subcellularLocation>
        <location evidence="1">Cell membrane</location>
        <topology evidence="1">Multi-pass membrane protein</topology>
    </subcellularLocation>
</comment>